<dbReference type="GO" id="GO:0019843">
    <property type="term" value="F:rRNA binding"/>
    <property type="evidence" value="ECO:0007669"/>
    <property type="project" value="UniProtKB-UniRule"/>
</dbReference>
<evidence type="ECO:0000256" key="1">
    <source>
        <dbReference type="ARBA" id="ARBA00022980"/>
    </source>
</evidence>
<organism evidence="7 8">
    <name type="scientific">Chryseobacterium piperi</name>
    <dbReference type="NCBI Taxonomy" id="558152"/>
    <lineage>
        <taxon>Bacteria</taxon>
        <taxon>Pseudomonadati</taxon>
        <taxon>Bacteroidota</taxon>
        <taxon>Flavobacteriia</taxon>
        <taxon>Flavobacteriales</taxon>
        <taxon>Weeksellaceae</taxon>
        <taxon>Chryseobacterium group</taxon>
        <taxon>Chryseobacterium</taxon>
    </lineage>
</organism>
<dbReference type="STRING" id="558152.IQ37_07890"/>
<evidence type="ECO:0000313" key="7">
    <source>
        <dbReference type="EMBL" id="KFF29047.1"/>
    </source>
</evidence>
<comment type="function">
    <text evidence="4">Forms an intersubunit bridge (bridge B4) with the 23S rRNA of the 50S subunit in the ribosome.</text>
</comment>
<evidence type="ECO:0000256" key="5">
    <source>
        <dbReference type="RuleBase" id="RU003919"/>
    </source>
</evidence>
<protein>
    <recommendedName>
        <fullName evidence="4">Small ribosomal subunit protein uS15</fullName>
    </recommendedName>
</protein>
<dbReference type="SUPFAM" id="SSF47060">
    <property type="entry name" value="S15/NS1 RNA-binding domain"/>
    <property type="match status" value="1"/>
</dbReference>
<dbReference type="PANTHER" id="PTHR23321">
    <property type="entry name" value="RIBOSOMAL PROTEIN S15, BACTERIAL AND ORGANELLAR"/>
    <property type="match status" value="1"/>
</dbReference>
<accession>A0A086BJD3</accession>
<dbReference type="FunFam" id="1.10.287.10:FF:000002">
    <property type="entry name" value="30S ribosomal protein S15"/>
    <property type="match status" value="1"/>
</dbReference>
<dbReference type="NCBIfam" id="TIGR00952">
    <property type="entry name" value="S15_bact"/>
    <property type="match status" value="1"/>
</dbReference>
<dbReference type="Proteomes" id="UP000028709">
    <property type="component" value="Unassembled WGS sequence"/>
</dbReference>
<dbReference type="PROSITE" id="PS00362">
    <property type="entry name" value="RIBOSOMAL_S15"/>
    <property type="match status" value="1"/>
</dbReference>
<dbReference type="GO" id="GO:0006412">
    <property type="term" value="P:translation"/>
    <property type="evidence" value="ECO:0007669"/>
    <property type="project" value="UniProtKB-UniRule"/>
</dbReference>
<dbReference type="PANTHER" id="PTHR23321:SF26">
    <property type="entry name" value="SMALL RIBOSOMAL SUBUNIT PROTEIN US15M"/>
    <property type="match status" value="1"/>
</dbReference>
<keyword evidence="2 4" id="KW-0687">Ribonucleoprotein</keyword>
<evidence type="ECO:0000256" key="2">
    <source>
        <dbReference type="ARBA" id="ARBA00023274"/>
    </source>
</evidence>
<keyword evidence="1 4" id="KW-0689">Ribosomal protein</keyword>
<dbReference type="EMBL" id="JPRJ01000010">
    <property type="protein sequence ID" value="KFF29047.1"/>
    <property type="molecule type" value="Genomic_DNA"/>
</dbReference>
<evidence type="ECO:0000256" key="6">
    <source>
        <dbReference type="RuleBase" id="RU004524"/>
    </source>
</evidence>
<dbReference type="CDD" id="cd00353">
    <property type="entry name" value="Ribosomal_S15p_S13e"/>
    <property type="match status" value="1"/>
</dbReference>
<dbReference type="InterPro" id="IPR000589">
    <property type="entry name" value="Ribosomal_uS15"/>
</dbReference>
<name>A0A086BJD3_9FLAO</name>
<comment type="caution">
    <text evidence="7">The sequence shown here is derived from an EMBL/GenBank/DDBJ whole genome shotgun (WGS) entry which is preliminary data.</text>
</comment>
<dbReference type="OrthoDB" id="9799262at2"/>
<dbReference type="GO" id="GO:0003735">
    <property type="term" value="F:structural constituent of ribosome"/>
    <property type="evidence" value="ECO:0007669"/>
    <property type="project" value="InterPro"/>
</dbReference>
<sequence length="89" mass="10193">MYLTTEKKQEIFSKHGKSAQDTGSAEGQVALFTYRINHLSAHLKSNHKDYATERSLVKLVGKRKSLLDYLKNKDIARYRAIIAELGLRK</sequence>
<dbReference type="KEGG" id="cpip:CJF12_08350"/>
<dbReference type="AlphaFoldDB" id="A0A086BJD3"/>
<dbReference type="Gene3D" id="1.10.287.10">
    <property type="entry name" value="S15/NS1, RNA-binding"/>
    <property type="match status" value="1"/>
</dbReference>
<dbReference type="HAMAP" id="MF_01343_B">
    <property type="entry name" value="Ribosomal_uS15_B"/>
    <property type="match status" value="1"/>
</dbReference>
<keyword evidence="8" id="KW-1185">Reference proteome</keyword>
<dbReference type="RefSeq" id="WP_034683474.1">
    <property type="nucleotide sequence ID" value="NZ_CP023049.2"/>
</dbReference>
<comment type="similarity">
    <text evidence="4 5">Belongs to the universal ribosomal protein uS15 family.</text>
</comment>
<keyword evidence="4 6" id="KW-0699">rRNA-binding</keyword>
<dbReference type="InterPro" id="IPR005290">
    <property type="entry name" value="Ribosomal_uS15_bac-type"/>
</dbReference>
<keyword evidence="4 6" id="KW-0694">RNA-binding</keyword>
<evidence type="ECO:0000256" key="3">
    <source>
        <dbReference type="ARBA" id="ARBA00064542"/>
    </source>
</evidence>
<evidence type="ECO:0000256" key="4">
    <source>
        <dbReference type="HAMAP-Rule" id="MF_01343"/>
    </source>
</evidence>
<proteinExistence type="inferred from homology"/>
<dbReference type="Pfam" id="PF00312">
    <property type="entry name" value="Ribosomal_S15"/>
    <property type="match status" value="1"/>
</dbReference>
<gene>
    <name evidence="4" type="primary">rpsO</name>
    <name evidence="7" type="ORF">IQ37_07890</name>
</gene>
<evidence type="ECO:0000313" key="8">
    <source>
        <dbReference type="Proteomes" id="UP000028709"/>
    </source>
</evidence>
<dbReference type="eggNOG" id="COG0184">
    <property type="taxonomic scope" value="Bacteria"/>
</dbReference>
<comment type="function">
    <text evidence="4 6">One of the primary rRNA binding proteins, it binds directly to 16S rRNA where it helps nucleate assembly of the platform of the 30S subunit by binding and bridging several RNA helices of the 16S rRNA.</text>
</comment>
<dbReference type="Gene3D" id="6.10.250.3130">
    <property type="match status" value="1"/>
</dbReference>
<dbReference type="InterPro" id="IPR009068">
    <property type="entry name" value="uS15_NS1_RNA-bd_sf"/>
</dbReference>
<comment type="subunit">
    <text evidence="3 4">Part of the 30S ribosomal subunit. Forms a bridge to the 50S subunit in the 70S ribosome, contacting the 23S rRNA.</text>
</comment>
<dbReference type="GO" id="GO:0022627">
    <property type="term" value="C:cytosolic small ribosomal subunit"/>
    <property type="evidence" value="ECO:0007669"/>
    <property type="project" value="TreeGrafter"/>
</dbReference>
<dbReference type="SMART" id="SM01387">
    <property type="entry name" value="Ribosomal_S15"/>
    <property type="match status" value="1"/>
</dbReference>
<reference evidence="7 8" key="1">
    <citation type="submission" date="2014-07" db="EMBL/GenBank/DDBJ databases">
        <title>Genome of Chryseobacterium piperi CTM.</title>
        <authorList>
            <person name="Pipes S.E."/>
            <person name="Stropko S.J."/>
            <person name="Newman J.D."/>
        </authorList>
    </citation>
    <scope>NUCLEOTIDE SEQUENCE [LARGE SCALE GENOMIC DNA]</scope>
    <source>
        <strain evidence="7 8">CTM</strain>
    </source>
</reference>